<gene>
    <name evidence="7" type="ORF">COHA_003091</name>
</gene>
<evidence type="ECO:0000256" key="3">
    <source>
        <dbReference type="ARBA" id="ARBA00022989"/>
    </source>
</evidence>
<dbReference type="GO" id="GO:0016020">
    <property type="term" value="C:membrane"/>
    <property type="evidence" value="ECO:0007669"/>
    <property type="project" value="UniProtKB-SubCell"/>
</dbReference>
<evidence type="ECO:0000256" key="2">
    <source>
        <dbReference type="ARBA" id="ARBA00022692"/>
    </source>
</evidence>
<dbReference type="Pfam" id="PF01284">
    <property type="entry name" value="MARVEL"/>
    <property type="match status" value="1"/>
</dbReference>
<dbReference type="EMBL" id="JADXDR010000041">
    <property type="protein sequence ID" value="KAI7843257.1"/>
    <property type="molecule type" value="Genomic_DNA"/>
</dbReference>
<organism evidence="7 8">
    <name type="scientific">Chlorella ohadii</name>
    <dbReference type="NCBI Taxonomy" id="2649997"/>
    <lineage>
        <taxon>Eukaryota</taxon>
        <taxon>Viridiplantae</taxon>
        <taxon>Chlorophyta</taxon>
        <taxon>core chlorophytes</taxon>
        <taxon>Trebouxiophyceae</taxon>
        <taxon>Chlorellales</taxon>
        <taxon>Chlorellaceae</taxon>
        <taxon>Chlorella clade</taxon>
        <taxon>Chlorella</taxon>
    </lineage>
</organism>
<keyword evidence="4 5" id="KW-0472">Membrane</keyword>
<comment type="caution">
    <text evidence="7">The sequence shown here is derived from an EMBL/GenBank/DDBJ whole genome shotgun (WGS) entry which is preliminary data.</text>
</comment>
<evidence type="ECO:0000256" key="5">
    <source>
        <dbReference type="SAM" id="Phobius"/>
    </source>
</evidence>
<feature type="domain" description="MARVEL" evidence="6">
    <location>
        <begin position="7"/>
        <end position="135"/>
    </location>
</feature>
<evidence type="ECO:0000313" key="7">
    <source>
        <dbReference type="EMBL" id="KAI7843257.1"/>
    </source>
</evidence>
<evidence type="ECO:0000313" key="8">
    <source>
        <dbReference type="Proteomes" id="UP001205105"/>
    </source>
</evidence>
<feature type="transmembrane region" description="Helical" evidence="5">
    <location>
        <begin position="111"/>
        <end position="129"/>
    </location>
</feature>
<dbReference type="Proteomes" id="UP001205105">
    <property type="component" value="Unassembled WGS sequence"/>
</dbReference>
<accession>A0AAD5DS34</accession>
<feature type="transmembrane region" description="Helical" evidence="5">
    <location>
        <begin position="41"/>
        <end position="61"/>
    </location>
</feature>
<sequence length="179" mass="19445">MGDPGQAMRDPHFWVRFTEMVFAIIAFSVIAEGAGYSRVNFAIWCGVTTMVFALVFMLCYIGDVPQARGTIPLVIDAIWWVFWLSCAGALSADLNNYGRALDGSSKSRMQAAVAFSWLTWFLYWADIYFDYEDARGGGRTITLPATVTQPNSAYTSSGAYSGGGGGVQMKTAQPGTVSI</sequence>
<feature type="transmembrane region" description="Helical" evidence="5">
    <location>
        <begin position="73"/>
        <end position="91"/>
    </location>
</feature>
<proteinExistence type="predicted"/>
<dbReference type="PROSITE" id="PS51225">
    <property type="entry name" value="MARVEL"/>
    <property type="match status" value="1"/>
</dbReference>
<keyword evidence="8" id="KW-1185">Reference proteome</keyword>
<reference evidence="7" key="1">
    <citation type="submission" date="2020-11" db="EMBL/GenBank/DDBJ databases">
        <title>Chlorella ohadii genome sequencing and assembly.</title>
        <authorList>
            <person name="Murik O."/>
            <person name="Treves H."/>
            <person name="Kedem I."/>
            <person name="Shotland Y."/>
            <person name="Kaplan A."/>
        </authorList>
    </citation>
    <scope>NUCLEOTIDE SEQUENCE</scope>
    <source>
        <strain evidence="7">1</strain>
    </source>
</reference>
<dbReference type="AlphaFoldDB" id="A0AAD5DS34"/>
<keyword evidence="2 5" id="KW-0812">Transmembrane</keyword>
<keyword evidence="3 5" id="KW-1133">Transmembrane helix</keyword>
<name>A0AAD5DS34_9CHLO</name>
<protein>
    <recommendedName>
        <fullName evidence="6">MARVEL domain-containing protein</fullName>
    </recommendedName>
</protein>
<evidence type="ECO:0000256" key="4">
    <source>
        <dbReference type="ARBA" id="ARBA00023136"/>
    </source>
</evidence>
<dbReference type="InterPro" id="IPR008253">
    <property type="entry name" value="Marvel"/>
</dbReference>
<evidence type="ECO:0000256" key="1">
    <source>
        <dbReference type="ARBA" id="ARBA00004141"/>
    </source>
</evidence>
<comment type="subcellular location">
    <subcellularLocation>
        <location evidence="1">Membrane</location>
        <topology evidence="1">Multi-pass membrane protein</topology>
    </subcellularLocation>
</comment>
<feature type="transmembrane region" description="Helical" evidence="5">
    <location>
        <begin position="13"/>
        <end position="35"/>
    </location>
</feature>
<evidence type="ECO:0000259" key="6">
    <source>
        <dbReference type="PROSITE" id="PS51225"/>
    </source>
</evidence>